<evidence type="ECO:0000313" key="3">
    <source>
        <dbReference type="Proteomes" id="UP001353858"/>
    </source>
</evidence>
<evidence type="ECO:0000256" key="1">
    <source>
        <dbReference type="SAM" id="Phobius"/>
    </source>
</evidence>
<keyword evidence="1" id="KW-0812">Transmembrane</keyword>
<proteinExistence type="predicted"/>
<protein>
    <submittedName>
        <fullName evidence="2">Uncharacterized protein</fullName>
    </submittedName>
</protein>
<dbReference type="AlphaFoldDB" id="A0AAN7QEM8"/>
<dbReference type="Proteomes" id="UP001353858">
    <property type="component" value="Unassembled WGS sequence"/>
</dbReference>
<dbReference type="EMBL" id="JARPUR010000005">
    <property type="protein sequence ID" value="KAK4875778.1"/>
    <property type="molecule type" value="Genomic_DNA"/>
</dbReference>
<feature type="transmembrane region" description="Helical" evidence="1">
    <location>
        <begin position="53"/>
        <end position="74"/>
    </location>
</feature>
<name>A0AAN7QEM8_9COLE</name>
<keyword evidence="1" id="KW-0472">Membrane</keyword>
<reference evidence="3" key="1">
    <citation type="submission" date="2023-01" db="EMBL/GenBank/DDBJ databases">
        <title>Key to firefly adult light organ development and bioluminescence: homeobox transcription factors regulate luciferase expression and transportation to peroxisome.</title>
        <authorList>
            <person name="Fu X."/>
        </authorList>
    </citation>
    <scope>NUCLEOTIDE SEQUENCE [LARGE SCALE GENOMIC DNA]</scope>
</reference>
<accession>A0AAN7QEM8</accession>
<organism evidence="2 3">
    <name type="scientific">Aquatica leii</name>
    <dbReference type="NCBI Taxonomy" id="1421715"/>
    <lineage>
        <taxon>Eukaryota</taxon>
        <taxon>Metazoa</taxon>
        <taxon>Ecdysozoa</taxon>
        <taxon>Arthropoda</taxon>
        <taxon>Hexapoda</taxon>
        <taxon>Insecta</taxon>
        <taxon>Pterygota</taxon>
        <taxon>Neoptera</taxon>
        <taxon>Endopterygota</taxon>
        <taxon>Coleoptera</taxon>
        <taxon>Polyphaga</taxon>
        <taxon>Elateriformia</taxon>
        <taxon>Elateroidea</taxon>
        <taxon>Lampyridae</taxon>
        <taxon>Luciolinae</taxon>
        <taxon>Aquatica</taxon>
    </lineage>
</organism>
<keyword evidence="3" id="KW-1185">Reference proteome</keyword>
<gene>
    <name evidence="2" type="ORF">RN001_012200</name>
</gene>
<keyword evidence="1" id="KW-1133">Transmembrane helix</keyword>
<evidence type="ECO:0000313" key="2">
    <source>
        <dbReference type="EMBL" id="KAK4875778.1"/>
    </source>
</evidence>
<feature type="transmembrane region" description="Helical" evidence="1">
    <location>
        <begin position="80"/>
        <end position="98"/>
    </location>
</feature>
<sequence length="109" mass="12332">MDINVTENMKLNSSAESYNMLYERLWNKTNPSTRNFFVDPDTLEVRGRNIDHITVIPIIATIMLICTVFLLILFRHNPTMVAGTVAGCLTVIGIYIILTACHDNKLAYV</sequence>
<comment type="caution">
    <text evidence="2">The sequence shown here is derived from an EMBL/GenBank/DDBJ whole genome shotgun (WGS) entry which is preliminary data.</text>
</comment>